<dbReference type="AlphaFoldDB" id="A0A1H9ZZN0"/>
<dbReference type="InterPro" id="IPR021698">
    <property type="entry name" value="DUF3280"/>
</dbReference>
<dbReference type="OrthoDB" id="8442682at2"/>
<evidence type="ECO:0000256" key="1">
    <source>
        <dbReference type="SAM" id="SignalP"/>
    </source>
</evidence>
<gene>
    <name evidence="2" type="ORF">SAMN04489858_10251</name>
</gene>
<feature type="chain" id="PRO_5011732518" description="DUF2380 domain-containing protein" evidence="1">
    <location>
        <begin position="20"/>
        <end position="150"/>
    </location>
</feature>
<feature type="signal peptide" evidence="1">
    <location>
        <begin position="1"/>
        <end position="19"/>
    </location>
</feature>
<sequence>MRHLSLAAFLACLAAPLWAEGIAVFPVKLLDTSHEARDQRADHDRRLMLFGQVLADHLPDARLIDPQALDTCQPQRTECLLALARDQGADQAVFVVIQKTSTLILQVFANRVDLTSADRADSRNLNFRGDNDAAWERAARFLAGQLTTPR</sequence>
<keyword evidence="3" id="KW-1185">Reference proteome</keyword>
<dbReference type="Proteomes" id="UP000199180">
    <property type="component" value="Unassembled WGS sequence"/>
</dbReference>
<organism evidence="2 3">
    <name type="scientific">Paracoccus homiensis</name>
    <dbReference type="NCBI Taxonomy" id="364199"/>
    <lineage>
        <taxon>Bacteria</taxon>
        <taxon>Pseudomonadati</taxon>
        <taxon>Pseudomonadota</taxon>
        <taxon>Alphaproteobacteria</taxon>
        <taxon>Rhodobacterales</taxon>
        <taxon>Paracoccaceae</taxon>
        <taxon>Paracoccus</taxon>
    </lineage>
</organism>
<evidence type="ECO:0000313" key="3">
    <source>
        <dbReference type="Proteomes" id="UP000199180"/>
    </source>
</evidence>
<protein>
    <recommendedName>
        <fullName evidence="4">DUF2380 domain-containing protein</fullName>
    </recommendedName>
</protein>
<dbReference type="RefSeq" id="WP_090732292.1">
    <property type="nucleotide sequence ID" value="NZ_FOHO01000002.1"/>
</dbReference>
<name>A0A1H9ZZN0_9RHOB</name>
<dbReference type="Pfam" id="PF11684">
    <property type="entry name" value="DUF3280"/>
    <property type="match status" value="1"/>
</dbReference>
<dbReference type="STRING" id="364199.SAMN04489858_10251"/>
<reference evidence="2 3" key="1">
    <citation type="submission" date="2016-10" db="EMBL/GenBank/DDBJ databases">
        <authorList>
            <person name="de Groot N.N."/>
        </authorList>
    </citation>
    <scope>NUCLEOTIDE SEQUENCE [LARGE SCALE GENOMIC DNA]</scope>
    <source>
        <strain evidence="2 3">DSM 17862</strain>
    </source>
</reference>
<accession>A0A1H9ZZN0</accession>
<keyword evidence="1" id="KW-0732">Signal</keyword>
<evidence type="ECO:0008006" key="4">
    <source>
        <dbReference type="Google" id="ProtNLM"/>
    </source>
</evidence>
<evidence type="ECO:0000313" key="2">
    <source>
        <dbReference type="EMBL" id="SES87252.1"/>
    </source>
</evidence>
<proteinExistence type="predicted"/>
<dbReference type="EMBL" id="FOHO01000002">
    <property type="protein sequence ID" value="SES87252.1"/>
    <property type="molecule type" value="Genomic_DNA"/>
</dbReference>